<name>A0A364WWH0_9SPHI</name>
<feature type="signal peptide" evidence="1">
    <location>
        <begin position="1"/>
        <end position="23"/>
    </location>
</feature>
<reference evidence="3 4" key="1">
    <citation type="submission" date="2019-08" db="EMBL/GenBank/DDBJ databases">
        <title>Comparative genome analysis confer to the adaptation heavy metal polluted environment.</title>
        <authorList>
            <person name="Li Y."/>
        </authorList>
    </citation>
    <scope>NUCLEOTIDE SEQUENCE [LARGE SCALE GENOMIC DNA]</scope>
    <source>
        <strain evidence="3">P1</strain>
        <strain evidence="2 4">P2</strain>
    </source>
</reference>
<accession>A0A364WWH0</accession>
<evidence type="ECO:0000313" key="3">
    <source>
        <dbReference type="EMBL" id="QEM13652.1"/>
    </source>
</evidence>
<dbReference type="Proteomes" id="UP000251402">
    <property type="component" value="Chromosome"/>
</dbReference>
<protein>
    <recommendedName>
        <fullName evidence="6">DUF2946 domain-containing protein</fullName>
    </recommendedName>
</protein>
<dbReference type="PROSITE" id="PS51257">
    <property type="entry name" value="PROKAR_LIPOPROTEIN"/>
    <property type="match status" value="1"/>
</dbReference>
<feature type="chain" id="PRO_5045018556" description="DUF2946 domain-containing protein" evidence="1">
    <location>
        <begin position="24"/>
        <end position="142"/>
    </location>
</feature>
<evidence type="ECO:0000313" key="2">
    <source>
        <dbReference type="EMBL" id="QEM06135.1"/>
    </source>
</evidence>
<evidence type="ECO:0000313" key="5">
    <source>
        <dbReference type="Proteomes" id="UP000251402"/>
    </source>
</evidence>
<proteinExistence type="predicted"/>
<evidence type="ECO:0008006" key="6">
    <source>
        <dbReference type="Google" id="ProtNLM"/>
    </source>
</evidence>
<evidence type="ECO:0000313" key="4">
    <source>
        <dbReference type="Proteomes" id="UP000250557"/>
    </source>
</evidence>
<organism evidence="3 5">
    <name type="scientific">Mucilaginibacter rubeus</name>
    <dbReference type="NCBI Taxonomy" id="2027860"/>
    <lineage>
        <taxon>Bacteria</taxon>
        <taxon>Pseudomonadati</taxon>
        <taxon>Bacteroidota</taxon>
        <taxon>Sphingobacteriia</taxon>
        <taxon>Sphingobacteriales</taxon>
        <taxon>Sphingobacteriaceae</taxon>
        <taxon>Mucilaginibacter</taxon>
    </lineage>
</organism>
<dbReference type="EMBL" id="CP043451">
    <property type="protein sequence ID" value="QEM06135.1"/>
    <property type="molecule type" value="Genomic_DNA"/>
</dbReference>
<keyword evidence="5" id="KW-1185">Reference proteome</keyword>
<dbReference type="Proteomes" id="UP000250557">
    <property type="component" value="Chromosome"/>
</dbReference>
<dbReference type="AlphaFoldDB" id="A0A364WWH0"/>
<dbReference type="EMBL" id="CP043450">
    <property type="protein sequence ID" value="QEM13652.1"/>
    <property type="molecule type" value="Genomic_DNA"/>
</dbReference>
<keyword evidence="1" id="KW-0732">Signal</keyword>
<dbReference type="RefSeq" id="WP_112571213.1">
    <property type="nucleotide sequence ID" value="NZ_CP043450.1"/>
</dbReference>
<evidence type="ECO:0000256" key="1">
    <source>
        <dbReference type="SAM" id="SignalP"/>
    </source>
</evidence>
<sequence length="142" mass="15854">MKSKALFLLTVFLLNTLAGFSCALHMNMEGTGKSMLHEESLHGAHHDHMTMMAPPGPKSDGPQLESKANPCCQEMSNNFATLAKLIPQTEKVSIQIPFISAGSYYGFRFLPAYDLDVPFNYLIPQKRPPTRGIRLIIRSFQI</sequence>
<gene>
    <name evidence="3" type="ORF">DEO27_027785</name>
    <name evidence="2" type="ORF">DIU31_022430</name>
</gene>
<dbReference type="OrthoDB" id="657403at2"/>
<dbReference type="KEGG" id="mrub:DEO27_027785"/>